<dbReference type="STRING" id="4533.J3LYX5"/>
<keyword evidence="4" id="KW-1185">Reference proteome</keyword>
<feature type="chain" id="PRO_5003773224" evidence="2">
    <location>
        <begin position="32"/>
        <end position="281"/>
    </location>
</feature>
<dbReference type="AlphaFoldDB" id="J3LYX5"/>
<evidence type="ECO:0000313" key="3">
    <source>
        <dbReference type="EnsemblPlants" id="OB04G23500.1"/>
    </source>
</evidence>
<reference evidence="3" key="2">
    <citation type="submission" date="2013-04" db="UniProtKB">
        <authorList>
            <consortium name="EnsemblPlants"/>
        </authorList>
    </citation>
    <scope>IDENTIFICATION</scope>
</reference>
<dbReference type="EnsemblPlants" id="OB04G23500.1">
    <property type="protein sequence ID" value="OB04G23500.1"/>
    <property type="gene ID" value="OB04G23500"/>
</dbReference>
<dbReference type="Proteomes" id="UP000006038">
    <property type="component" value="Chromosome 4"/>
</dbReference>
<dbReference type="OrthoDB" id="6358435at2759"/>
<dbReference type="GeneID" id="102708054"/>
<accession>J3LYX5</accession>
<keyword evidence="1" id="KW-0175">Coiled coil</keyword>
<dbReference type="InterPro" id="IPR023238">
    <property type="entry name" value="FAM175"/>
</dbReference>
<organism evidence="3">
    <name type="scientific">Oryza brachyantha</name>
    <name type="common">malo sina</name>
    <dbReference type="NCBI Taxonomy" id="4533"/>
    <lineage>
        <taxon>Eukaryota</taxon>
        <taxon>Viridiplantae</taxon>
        <taxon>Streptophyta</taxon>
        <taxon>Embryophyta</taxon>
        <taxon>Tracheophyta</taxon>
        <taxon>Spermatophyta</taxon>
        <taxon>Magnoliopsida</taxon>
        <taxon>Liliopsida</taxon>
        <taxon>Poales</taxon>
        <taxon>Poaceae</taxon>
        <taxon>BOP clade</taxon>
        <taxon>Oryzoideae</taxon>
        <taxon>Oryzeae</taxon>
        <taxon>Oryzinae</taxon>
        <taxon>Oryza</taxon>
    </lineage>
</organism>
<dbReference type="GO" id="GO:0005634">
    <property type="term" value="C:nucleus"/>
    <property type="evidence" value="ECO:0007669"/>
    <property type="project" value="TreeGrafter"/>
</dbReference>
<dbReference type="GO" id="GO:0031593">
    <property type="term" value="F:polyubiquitin modification-dependent protein binding"/>
    <property type="evidence" value="ECO:0007669"/>
    <property type="project" value="TreeGrafter"/>
</dbReference>
<dbReference type="HOGENOM" id="CLU_059255_0_0_1"/>
<sequence>MAPAAGTDAAKLSVPGAALAALLACCGYADGDCDGLLFGYTARAPVPPPSFYDDDDDQARASSGPSLSISVAGHASVAQPSSLADPLGRFRSHFPDPSAAIGFFPPRRRSPLRPSMREAALARSLSKTLVVDHPLVFLLVTPSSSSGLSVHSFDYRAFLLVDSRLVPASLNVVNAGPGFREQYHAFAPESPLPSLPQQPVKQGYSIGEQKALDGMVEGFGLERVGAIVTSASGLTSEMEEMYGGMLRKLEGLARQVEQSNERVLNQEKQNSLLRKKVAGLK</sequence>
<protein>
    <submittedName>
        <fullName evidence="3">Uncharacterized protein</fullName>
    </submittedName>
</protein>
<dbReference type="OMA" id="SGMMNED"/>
<dbReference type="eggNOG" id="ENOG502QPV5">
    <property type="taxonomic scope" value="Eukaryota"/>
</dbReference>
<feature type="signal peptide" evidence="2">
    <location>
        <begin position="1"/>
        <end position="31"/>
    </location>
</feature>
<evidence type="ECO:0000313" key="4">
    <source>
        <dbReference type="Proteomes" id="UP000006038"/>
    </source>
</evidence>
<proteinExistence type="predicted"/>
<evidence type="ECO:0000256" key="2">
    <source>
        <dbReference type="SAM" id="SignalP"/>
    </source>
</evidence>
<keyword evidence="2" id="KW-0732">Signal</keyword>
<name>J3LYX5_ORYBR</name>
<dbReference type="PANTHER" id="PTHR31728">
    <property type="entry name" value="ABRAXAS FAMILY MEMBER"/>
    <property type="match status" value="1"/>
</dbReference>
<dbReference type="KEGG" id="obr:102708054"/>
<dbReference type="Gramene" id="OB04G23500.1">
    <property type="protein sequence ID" value="OB04G23500.1"/>
    <property type="gene ID" value="OB04G23500"/>
</dbReference>
<feature type="coiled-coil region" evidence="1">
    <location>
        <begin position="246"/>
        <end position="276"/>
    </location>
</feature>
<dbReference type="PANTHER" id="PTHR31728:SF4">
    <property type="entry name" value="OS04G0479300 PROTEIN"/>
    <property type="match status" value="1"/>
</dbReference>
<evidence type="ECO:0000256" key="1">
    <source>
        <dbReference type="SAM" id="Coils"/>
    </source>
</evidence>
<reference evidence="3" key="1">
    <citation type="journal article" date="2013" name="Nat. Commun.">
        <title>Whole-genome sequencing of Oryza brachyantha reveals mechanisms underlying Oryza genome evolution.</title>
        <authorList>
            <person name="Chen J."/>
            <person name="Huang Q."/>
            <person name="Gao D."/>
            <person name="Wang J."/>
            <person name="Lang Y."/>
            <person name="Liu T."/>
            <person name="Li B."/>
            <person name="Bai Z."/>
            <person name="Luis Goicoechea J."/>
            <person name="Liang C."/>
            <person name="Chen C."/>
            <person name="Zhang W."/>
            <person name="Sun S."/>
            <person name="Liao Y."/>
            <person name="Zhang X."/>
            <person name="Yang L."/>
            <person name="Song C."/>
            <person name="Wang M."/>
            <person name="Shi J."/>
            <person name="Liu G."/>
            <person name="Liu J."/>
            <person name="Zhou H."/>
            <person name="Zhou W."/>
            <person name="Yu Q."/>
            <person name="An N."/>
            <person name="Chen Y."/>
            <person name="Cai Q."/>
            <person name="Wang B."/>
            <person name="Liu B."/>
            <person name="Min J."/>
            <person name="Huang Y."/>
            <person name="Wu H."/>
            <person name="Li Z."/>
            <person name="Zhang Y."/>
            <person name="Yin Y."/>
            <person name="Song W."/>
            <person name="Jiang J."/>
            <person name="Jackson S.A."/>
            <person name="Wing R.A."/>
            <person name="Wang J."/>
            <person name="Chen M."/>
        </authorList>
    </citation>
    <scope>NUCLEOTIDE SEQUENCE [LARGE SCALE GENOMIC DNA]</scope>
    <source>
        <strain evidence="3">cv. IRGC 101232</strain>
    </source>
</reference>